<name>A0A839SV10_9PROT</name>
<evidence type="ECO:0000256" key="1">
    <source>
        <dbReference type="ARBA" id="ARBA00004990"/>
    </source>
</evidence>
<comment type="similarity">
    <text evidence="2 8">Belongs to the pantothenate synthetase family.</text>
</comment>
<accession>A0A839SV10</accession>
<comment type="subunit">
    <text evidence="8">Homodimer.</text>
</comment>
<keyword evidence="8" id="KW-0963">Cytoplasm</keyword>
<dbReference type="AlphaFoldDB" id="A0A839SV10"/>
<comment type="miscellaneous">
    <text evidence="8">The reaction proceeds by a bi uni uni bi ping pong mechanism.</text>
</comment>
<comment type="caution">
    <text evidence="9">The sequence shown here is derived from an EMBL/GenBank/DDBJ whole genome shotgun (WGS) entry which is preliminary data.</text>
</comment>
<dbReference type="NCBIfam" id="TIGR00125">
    <property type="entry name" value="cyt_tran_rel"/>
    <property type="match status" value="1"/>
</dbReference>
<dbReference type="EC" id="6.3.2.1" evidence="8"/>
<dbReference type="Gene3D" id="3.30.1300.10">
    <property type="entry name" value="Pantoate-beta-alanine ligase, C-terminal domain"/>
    <property type="match status" value="1"/>
</dbReference>
<comment type="subcellular location">
    <subcellularLocation>
        <location evidence="8">Cytoplasm</location>
    </subcellularLocation>
</comment>
<feature type="binding site" evidence="8">
    <location>
        <begin position="141"/>
        <end position="144"/>
    </location>
    <ligand>
        <name>ATP</name>
        <dbReference type="ChEBI" id="CHEBI:30616"/>
    </ligand>
</feature>
<organism evidence="9 10">
    <name type="scientific">Limibacillus halophilus</name>
    <dbReference type="NCBI Taxonomy" id="1579333"/>
    <lineage>
        <taxon>Bacteria</taxon>
        <taxon>Pseudomonadati</taxon>
        <taxon>Pseudomonadota</taxon>
        <taxon>Alphaproteobacteria</taxon>
        <taxon>Rhodospirillales</taxon>
        <taxon>Rhodovibrionaceae</taxon>
        <taxon>Limibacillus</taxon>
    </lineage>
</organism>
<evidence type="ECO:0000256" key="5">
    <source>
        <dbReference type="ARBA" id="ARBA00022741"/>
    </source>
</evidence>
<dbReference type="UniPathway" id="UPA00028">
    <property type="reaction ID" value="UER00005"/>
</dbReference>
<evidence type="ECO:0000256" key="3">
    <source>
        <dbReference type="ARBA" id="ARBA00022598"/>
    </source>
</evidence>
<sequence>MAELRARVSDWRAAGLTVGLVPTMGALHAGHLQLVRRAFEDCDRVVVSIFVNPLQFDRPGDLASYPRDEAADREKLVTAGVQVLYGPLVEEMYPEHFSTGVMVAALSEGLCGAHRPGHFGGVATVVSKLLLQCLPDRAYFGEKDFQQLRVIERVTRDLDIPATIVPVETVREPDGLAMSSRNRLLTDQQRRAAPKLFAVLTEMAVQLADGTTAAEPVLEAGRKSLSAAGFERVEYLELRDSNLLRPLERADRPSRLFAAAWLGAVRLIDNLPVIDRQPEGRGD</sequence>
<dbReference type="EMBL" id="JACHXA010000009">
    <property type="protein sequence ID" value="MBB3066647.1"/>
    <property type="molecule type" value="Genomic_DNA"/>
</dbReference>
<dbReference type="InterPro" id="IPR004821">
    <property type="entry name" value="Cyt_trans-like"/>
</dbReference>
<keyword evidence="3 8" id="KW-0436">Ligase</keyword>
<dbReference type="CDD" id="cd00560">
    <property type="entry name" value="PanC"/>
    <property type="match status" value="1"/>
</dbReference>
<dbReference type="Proteomes" id="UP000581135">
    <property type="component" value="Unassembled WGS sequence"/>
</dbReference>
<dbReference type="InterPro" id="IPR003721">
    <property type="entry name" value="Pantoate_ligase"/>
</dbReference>
<evidence type="ECO:0000256" key="7">
    <source>
        <dbReference type="ARBA" id="ARBA00048258"/>
    </source>
</evidence>
<comment type="function">
    <text evidence="8">Catalyzes the condensation of pantoate with beta-alanine in an ATP-dependent reaction via a pantoyl-adenylate intermediate.</text>
</comment>
<reference evidence="9 10" key="1">
    <citation type="submission" date="2020-08" db="EMBL/GenBank/DDBJ databases">
        <title>Genomic Encyclopedia of Type Strains, Phase III (KMG-III): the genomes of soil and plant-associated and newly described type strains.</title>
        <authorList>
            <person name="Whitman W."/>
        </authorList>
    </citation>
    <scope>NUCLEOTIDE SEQUENCE [LARGE SCALE GENOMIC DNA]</scope>
    <source>
        <strain evidence="9 10">CECT 8803</strain>
    </source>
</reference>
<dbReference type="InterPro" id="IPR014729">
    <property type="entry name" value="Rossmann-like_a/b/a_fold"/>
</dbReference>
<dbReference type="InterPro" id="IPR042176">
    <property type="entry name" value="Pantoate_ligase_C"/>
</dbReference>
<dbReference type="GO" id="GO:0015940">
    <property type="term" value="P:pantothenate biosynthetic process"/>
    <property type="evidence" value="ECO:0007669"/>
    <property type="project" value="UniProtKB-UniRule"/>
</dbReference>
<keyword evidence="10" id="KW-1185">Reference proteome</keyword>
<dbReference type="PANTHER" id="PTHR21299:SF1">
    <property type="entry name" value="PANTOATE--BETA-ALANINE LIGASE"/>
    <property type="match status" value="1"/>
</dbReference>
<feature type="binding site" evidence="8">
    <location>
        <position position="170"/>
    </location>
    <ligand>
        <name>ATP</name>
        <dbReference type="ChEBI" id="CHEBI:30616"/>
    </ligand>
</feature>
<evidence type="ECO:0000256" key="6">
    <source>
        <dbReference type="ARBA" id="ARBA00022840"/>
    </source>
</evidence>
<dbReference type="SUPFAM" id="SSF52374">
    <property type="entry name" value="Nucleotidylyl transferase"/>
    <property type="match status" value="1"/>
</dbReference>
<keyword evidence="4 8" id="KW-0566">Pantothenate biosynthesis</keyword>
<dbReference type="HAMAP" id="MF_00158">
    <property type="entry name" value="PanC"/>
    <property type="match status" value="1"/>
</dbReference>
<dbReference type="NCBIfam" id="TIGR00018">
    <property type="entry name" value="panC"/>
    <property type="match status" value="1"/>
</dbReference>
<dbReference type="GO" id="GO:0005829">
    <property type="term" value="C:cytosol"/>
    <property type="evidence" value="ECO:0007669"/>
    <property type="project" value="TreeGrafter"/>
</dbReference>
<proteinExistence type="inferred from homology"/>
<protein>
    <recommendedName>
        <fullName evidence="8">Pantothenate synthetase</fullName>
        <shortName evidence="8">PS</shortName>
        <ecNumber evidence="8">6.3.2.1</ecNumber>
    </recommendedName>
    <alternativeName>
        <fullName evidence="8">Pantoate--beta-alanine ligase</fullName>
    </alternativeName>
    <alternativeName>
        <fullName evidence="8">Pantoate-activating enzyme</fullName>
    </alternativeName>
</protein>
<keyword evidence="5 8" id="KW-0547">Nucleotide-binding</keyword>
<feature type="active site" description="Proton donor" evidence="8">
    <location>
        <position position="31"/>
    </location>
</feature>
<keyword evidence="6 8" id="KW-0067">ATP-binding</keyword>
<feature type="binding site" evidence="8">
    <location>
        <begin position="24"/>
        <end position="31"/>
    </location>
    <ligand>
        <name>ATP</name>
        <dbReference type="ChEBI" id="CHEBI:30616"/>
    </ligand>
</feature>
<feature type="binding site" evidence="8">
    <location>
        <position position="55"/>
    </location>
    <ligand>
        <name>(R)-pantoate</name>
        <dbReference type="ChEBI" id="CHEBI:15980"/>
    </ligand>
</feature>
<feature type="binding site" evidence="8">
    <location>
        <position position="55"/>
    </location>
    <ligand>
        <name>beta-alanine</name>
        <dbReference type="ChEBI" id="CHEBI:57966"/>
    </ligand>
</feature>
<evidence type="ECO:0000256" key="4">
    <source>
        <dbReference type="ARBA" id="ARBA00022655"/>
    </source>
</evidence>
<comment type="pathway">
    <text evidence="1 8">Cofactor biosynthesis; (R)-pantothenate biosynthesis; (R)-pantothenate from (R)-pantoate and beta-alanine: step 1/1.</text>
</comment>
<dbReference type="GO" id="GO:0005524">
    <property type="term" value="F:ATP binding"/>
    <property type="evidence" value="ECO:0007669"/>
    <property type="project" value="UniProtKB-KW"/>
</dbReference>
<dbReference type="PANTHER" id="PTHR21299">
    <property type="entry name" value="CYTIDYLATE KINASE/PANTOATE-BETA-ALANINE LIGASE"/>
    <property type="match status" value="1"/>
</dbReference>
<evidence type="ECO:0000256" key="8">
    <source>
        <dbReference type="HAMAP-Rule" id="MF_00158"/>
    </source>
</evidence>
<feature type="binding site" evidence="8">
    <location>
        <begin position="178"/>
        <end position="181"/>
    </location>
    <ligand>
        <name>ATP</name>
        <dbReference type="ChEBI" id="CHEBI:30616"/>
    </ligand>
</feature>
<comment type="catalytic activity">
    <reaction evidence="7 8">
        <text>(R)-pantoate + beta-alanine + ATP = (R)-pantothenate + AMP + diphosphate + H(+)</text>
        <dbReference type="Rhea" id="RHEA:10912"/>
        <dbReference type="ChEBI" id="CHEBI:15378"/>
        <dbReference type="ChEBI" id="CHEBI:15980"/>
        <dbReference type="ChEBI" id="CHEBI:29032"/>
        <dbReference type="ChEBI" id="CHEBI:30616"/>
        <dbReference type="ChEBI" id="CHEBI:33019"/>
        <dbReference type="ChEBI" id="CHEBI:57966"/>
        <dbReference type="ChEBI" id="CHEBI:456215"/>
        <dbReference type="EC" id="6.3.2.1"/>
    </reaction>
</comment>
<dbReference type="Pfam" id="PF02569">
    <property type="entry name" value="Pantoate_ligase"/>
    <property type="match status" value="1"/>
</dbReference>
<feature type="binding site" evidence="8">
    <location>
        <position position="147"/>
    </location>
    <ligand>
        <name>(R)-pantoate</name>
        <dbReference type="ChEBI" id="CHEBI:15980"/>
    </ligand>
</feature>
<gene>
    <name evidence="8" type="primary">panC</name>
    <name evidence="9" type="ORF">FHR98_002955</name>
</gene>
<evidence type="ECO:0000313" key="9">
    <source>
        <dbReference type="EMBL" id="MBB3066647.1"/>
    </source>
</evidence>
<evidence type="ECO:0000313" key="10">
    <source>
        <dbReference type="Proteomes" id="UP000581135"/>
    </source>
</evidence>
<dbReference type="GO" id="GO:0004592">
    <property type="term" value="F:pantoate-beta-alanine ligase activity"/>
    <property type="evidence" value="ECO:0007669"/>
    <property type="project" value="UniProtKB-UniRule"/>
</dbReference>
<dbReference type="Gene3D" id="3.40.50.620">
    <property type="entry name" value="HUPs"/>
    <property type="match status" value="1"/>
</dbReference>
<evidence type="ECO:0000256" key="2">
    <source>
        <dbReference type="ARBA" id="ARBA00009256"/>
    </source>
</evidence>